<keyword evidence="3" id="KW-1185">Reference proteome</keyword>
<sequence>NAKEVQTVIHLVRKHYNSCNFVVITPYDAQRAALVAGLKGAHLLWEGRVFNVDSFQGNEADIVIVSAVRTSGPGFLQNLNRVNVMLTRCKMGMIIVTNRSFVYGRGRKTLLGKLAKYWDKNESVPGKLNWVDWRRVAEEKAKLPEAL</sequence>
<evidence type="ECO:0000313" key="2">
    <source>
        <dbReference type="EMBL" id="KIJ30351.1"/>
    </source>
</evidence>
<evidence type="ECO:0000259" key="1">
    <source>
        <dbReference type="Pfam" id="PF13087"/>
    </source>
</evidence>
<reference evidence="2 3" key="1">
    <citation type="submission" date="2014-06" db="EMBL/GenBank/DDBJ databases">
        <title>Evolutionary Origins and Diversification of the Mycorrhizal Mutualists.</title>
        <authorList>
            <consortium name="DOE Joint Genome Institute"/>
            <consortium name="Mycorrhizal Genomics Consortium"/>
            <person name="Kohler A."/>
            <person name="Kuo A."/>
            <person name="Nagy L.G."/>
            <person name="Floudas D."/>
            <person name="Copeland A."/>
            <person name="Barry K.W."/>
            <person name="Cichocki N."/>
            <person name="Veneault-Fourrey C."/>
            <person name="LaButti K."/>
            <person name="Lindquist E.A."/>
            <person name="Lipzen A."/>
            <person name="Lundell T."/>
            <person name="Morin E."/>
            <person name="Murat C."/>
            <person name="Riley R."/>
            <person name="Ohm R."/>
            <person name="Sun H."/>
            <person name="Tunlid A."/>
            <person name="Henrissat B."/>
            <person name="Grigoriev I.V."/>
            <person name="Hibbett D.S."/>
            <person name="Martin F."/>
        </authorList>
    </citation>
    <scope>NUCLEOTIDE SEQUENCE [LARGE SCALE GENOMIC DNA]</scope>
    <source>
        <strain evidence="2 3">SS14</strain>
    </source>
</reference>
<dbReference type="Pfam" id="PF13087">
    <property type="entry name" value="AAA_12"/>
    <property type="match status" value="1"/>
</dbReference>
<feature type="domain" description="DNA2/NAM7 helicase-like C-terminal" evidence="1">
    <location>
        <begin position="1"/>
        <end position="99"/>
    </location>
</feature>
<dbReference type="CDD" id="cd18808">
    <property type="entry name" value="SF1_C_Upf1"/>
    <property type="match status" value="1"/>
</dbReference>
<feature type="non-terminal residue" evidence="2">
    <location>
        <position position="1"/>
    </location>
</feature>
<dbReference type="InterPro" id="IPR027417">
    <property type="entry name" value="P-loop_NTPase"/>
</dbReference>
<gene>
    <name evidence="2" type="ORF">M422DRAFT_187254</name>
</gene>
<dbReference type="AlphaFoldDB" id="A0A0C9UY94"/>
<dbReference type="GO" id="GO:0031048">
    <property type="term" value="P:regulatory ncRNA-mediated heterochromatin formation"/>
    <property type="evidence" value="ECO:0007669"/>
    <property type="project" value="TreeGrafter"/>
</dbReference>
<dbReference type="EMBL" id="KN837263">
    <property type="protein sequence ID" value="KIJ30351.1"/>
    <property type="molecule type" value="Genomic_DNA"/>
</dbReference>
<dbReference type="InterPro" id="IPR041679">
    <property type="entry name" value="DNA2/NAM7-like_C"/>
</dbReference>
<dbReference type="PANTHER" id="PTHR10887">
    <property type="entry name" value="DNA2/NAM7 HELICASE FAMILY"/>
    <property type="match status" value="1"/>
</dbReference>
<dbReference type="InterPro" id="IPR045055">
    <property type="entry name" value="DNA2/NAM7-like"/>
</dbReference>
<dbReference type="GO" id="GO:0031380">
    <property type="term" value="C:nuclear RNA-directed RNA polymerase complex"/>
    <property type="evidence" value="ECO:0007669"/>
    <property type="project" value="TreeGrafter"/>
</dbReference>
<accession>A0A0C9UY94</accession>
<proteinExistence type="predicted"/>
<evidence type="ECO:0000313" key="3">
    <source>
        <dbReference type="Proteomes" id="UP000054279"/>
    </source>
</evidence>
<dbReference type="InterPro" id="IPR047187">
    <property type="entry name" value="SF1_C_Upf1"/>
</dbReference>
<organism evidence="2 3">
    <name type="scientific">Sphaerobolus stellatus (strain SS14)</name>
    <dbReference type="NCBI Taxonomy" id="990650"/>
    <lineage>
        <taxon>Eukaryota</taxon>
        <taxon>Fungi</taxon>
        <taxon>Dikarya</taxon>
        <taxon>Basidiomycota</taxon>
        <taxon>Agaricomycotina</taxon>
        <taxon>Agaricomycetes</taxon>
        <taxon>Phallomycetidae</taxon>
        <taxon>Geastrales</taxon>
        <taxon>Sphaerobolaceae</taxon>
        <taxon>Sphaerobolus</taxon>
    </lineage>
</organism>
<dbReference type="Gene3D" id="3.40.50.300">
    <property type="entry name" value="P-loop containing nucleotide triphosphate hydrolases"/>
    <property type="match status" value="1"/>
</dbReference>
<dbReference type="PANTHER" id="PTHR10887:SF341">
    <property type="entry name" value="NFX1-TYPE ZINC FINGER-CONTAINING PROTEIN 1"/>
    <property type="match status" value="1"/>
</dbReference>
<dbReference type="Proteomes" id="UP000054279">
    <property type="component" value="Unassembled WGS sequence"/>
</dbReference>
<dbReference type="SUPFAM" id="SSF52540">
    <property type="entry name" value="P-loop containing nucleoside triphosphate hydrolases"/>
    <property type="match status" value="1"/>
</dbReference>
<dbReference type="HOGENOM" id="CLU_163762_0_0_1"/>
<protein>
    <recommendedName>
        <fullName evidence="1">DNA2/NAM7 helicase-like C-terminal domain-containing protein</fullName>
    </recommendedName>
</protein>
<name>A0A0C9UY94_SPHS4</name>
<dbReference type="OrthoDB" id="6513042at2759"/>